<reference evidence="4 5" key="1">
    <citation type="submission" date="2020-10" db="EMBL/GenBank/DDBJ databases">
        <title>Pygocentrus nattereri (red-bellied piranha) genome, fPygNat1, primary haplotype.</title>
        <authorList>
            <person name="Myers G."/>
            <person name="Meyer A."/>
            <person name="Karagic N."/>
            <person name="Pippel M."/>
            <person name="Winkler S."/>
            <person name="Tracey A."/>
            <person name="Wood J."/>
            <person name="Formenti G."/>
            <person name="Howe K."/>
            <person name="Fedrigo O."/>
            <person name="Jarvis E.D."/>
        </authorList>
    </citation>
    <scope>NUCLEOTIDE SEQUENCE [LARGE SCALE GENOMIC DNA]</scope>
</reference>
<dbReference type="PROSITE" id="PS50835">
    <property type="entry name" value="IG_LIKE"/>
    <property type="match status" value="8"/>
</dbReference>
<feature type="domain" description="Ig-like" evidence="3">
    <location>
        <begin position="564"/>
        <end position="643"/>
    </location>
</feature>
<dbReference type="SMART" id="SM00409">
    <property type="entry name" value="IG"/>
    <property type="match status" value="9"/>
</dbReference>
<dbReference type="AlphaFoldDB" id="A0A3B4EKI6"/>
<feature type="domain" description="Ig-like" evidence="3">
    <location>
        <begin position="650"/>
        <end position="728"/>
    </location>
</feature>
<dbReference type="PANTHER" id="PTHR46013">
    <property type="entry name" value="VASCULAR CELL ADHESION MOLECULE 1"/>
    <property type="match status" value="1"/>
</dbReference>
<dbReference type="InterPro" id="IPR003598">
    <property type="entry name" value="Ig_sub2"/>
</dbReference>
<dbReference type="InterPro" id="IPR003599">
    <property type="entry name" value="Ig_sub"/>
</dbReference>
<sequence length="861" mass="92759">MKVALLISLRMSLTVFLLFLLLIPGVVAQDGWAVNYNSKSVCTLKGSALSMECTYTPPSNHSVQKAFWTKELVTSGSEPPDLSDDPEYRGRVQYLGDEHRDCSLRFKNVTETDQSKYYFIFITNQPGGKYQGAGGVDLSVTDLQVEVPERVIAGDNVTLTCKTTCSLTVRPTFTWYRNGSSLSSSTDQLHLQPVSSDNKDRYHCAVLGQNSPEVTLNVRYGPKNISVSISPSGKIVEGSSVTLTCSSDANPPVQNYTWLKGTSLVAEGETYTMKNISSVDSGEYKCRSSNEHGQKLSEALTLNVLHPPKNVSVSISPSGEIVEGRSVTLTCSSVANPPVQNYTWFKGTSSVGKGETYTMKEISSVDSGQYKCRSSNEHGEKLSEALTLNVLYPPKNISVSINPSGEIVEGRSVTLTCSSDANPPVEYNWIKGTSSVGKGETYTMKNISSVDSGEYKCRSSNEHGEKFSEALTVNVLYPPKSVSVSISPSGEIVEGSSVNLTCSSDGNPPVEYNWFKGTSIVGKGETYTMKNISSVDSGQYKCRSSNEHGEKLSEALNLNVLYPPKNISVSISPSGEIMEGSSLNLTCSSDANPPVQNYTWFKGASLVAEGETYTMKNISSVDSGQYKCRSSNEHGEKVSEALTLNVLYPPKNISVSVSPYGEIMEGRSVTLTCSSDANPPVEYNWIKGTSSVGKGETYTMKNISSVDRGEYNCRSSNKHGEKLSEALTLNVLYPPKSVSVSISPSSETAEGSSVNLTCSSDANPPLQNYTWFKEGGSSPVGSGHSYMAPQSGIYYCEAQNEHGSQKSAAVTVTVKGGTGVLIKVICIVVGVVALWVALLCIVFCVRRNRQGSTATCKTQAS</sequence>
<dbReference type="Pfam" id="PF13895">
    <property type="entry name" value="Ig_2"/>
    <property type="match status" value="8"/>
</dbReference>
<evidence type="ECO:0000256" key="2">
    <source>
        <dbReference type="SAM" id="SignalP"/>
    </source>
</evidence>
<keyword evidence="1" id="KW-0812">Transmembrane</keyword>
<accession>A0A3B4EKI6</accession>
<protein>
    <recommendedName>
        <fullName evidence="3">Ig-like domain-containing protein</fullName>
    </recommendedName>
</protein>
<name>A0A3B4EKI6_PYGNA</name>
<feature type="signal peptide" evidence="2">
    <location>
        <begin position="1"/>
        <end position="28"/>
    </location>
</feature>
<organism evidence="4 5">
    <name type="scientific">Pygocentrus nattereri</name>
    <name type="common">Red-bellied piranha</name>
    <dbReference type="NCBI Taxonomy" id="42514"/>
    <lineage>
        <taxon>Eukaryota</taxon>
        <taxon>Metazoa</taxon>
        <taxon>Chordata</taxon>
        <taxon>Craniata</taxon>
        <taxon>Vertebrata</taxon>
        <taxon>Euteleostomi</taxon>
        <taxon>Actinopterygii</taxon>
        <taxon>Neopterygii</taxon>
        <taxon>Teleostei</taxon>
        <taxon>Ostariophysi</taxon>
        <taxon>Characiformes</taxon>
        <taxon>Characoidei</taxon>
        <taxon>Pygocentrus</taxon>
    </lineage>
</organism>
<feature type="domain" description="Ig-like" evidence="3">
    <location>
        <begin position="394"/>
        <end position="474"/>
    </location>
</feature>
<feature type="domain" description="Ig-like" evidence="3">
    <location>
        <begin position="308"/>
        <end position="387"/>
    </location>
</feature>
<feature type="domain" description="Ig-like" evidence="3">
    <location>
        <begin position="222"/>
        <end position="301"/>
    </location>
</feature>
<evidence type="ECO:0000259" key="3">
    <source>
        <dbReference type="PROSITE" id="PS50835"/>
    </source>
</evidence>
<feature type="chain" id="PRO_5043444848" description="Ig-like domain-containing protein" evidence="2">
    <location>
        <begin position="29"/>
        <end position="861"/>
    </location>
</feature>
<dbReference type="Gene3D" id="2.60.40.10">
    <property type="entry name" value="Immunoglobulins"/>
    <property type="match status" value="9"/>
</dbReference>
<evidence type="ECO:0000256" key="1">
    <source>
        <dbReference type="SAM" id="Phobius"/>
    </source>
</evidence>
<dbReference type="CDD" id="cd00096">
    <property type="entry name" value="Ig"/>
    <property type="match status" value="1"/>
</dbReference>
<dbReference type="SUPFAM" id="SSF48726">
    <property type="entry name" value="Immunoglobulin"/>
    <property type="match status" value="9"/>
</dbReference>
<proteinExistence type="predicted"/>
<dbReference type="PANTHER" id="PTHR46013:SF4">
    <property type="entry name" value="B-CELL RECEPTOR CD22-RELATED"/>
    <property type="match status" value="1"/>
</dbReference>
<dbReference type="InterPro" id="IPR013783">
    <property type="entry name" value="Ig-like_fold"/>
</dbReference>
<keyword evidence="5" id="KW-1185">Reference proteome</keyword>
<keyword evidence="1" id="KW-1133">Transmembrane helix</keyword>
<dbReference type="OMA" id="NICAFEG"/>
<reference evidence="4" key="3">
    <citation type="submission" date="2025-09" db="UniProtKB">
        <authorList>
            <consortium name="Ensembl"/>
        </authorList>
    </citation>
    <scope>IDENTIFICATION</scope>
</reference>
<keyword evidence="2" id="KW-0732">Signal</keyword>
<dbReference type="SMART" id="SM00408">
    <property type="entry name" value="IGc2"/>
    <property type="match status" value="8"/>
</dbReference>
<evidence type="ECO:0000313" key="5">
    <source>
        <dbReference type="Proteomes" id="UP001501920"/>
    </source>
</evidence>
<dbReference type="InterPro" id="IPR036179">
    <property type="entry name" value="Ig-like_dom_sf"/>
</dbReference>
<reference evidence="4" key="2">
    <citation type="submission" date="2025-08" db="UniProtKB">
        <authorList>
            <consortium name="Ensembl"/>
        </authorList>
    </citation>
    <scope>IDENTIFICATION</scope>
</reference>
<keyword evidence="1" id="KW-0472">Membrane</keyword>
<dbReference type="InterPro" id="IPR007110">
    <property type="entry name" value="Ig-like_dom"/>
</dbReference>
<feature type="domain" description="Ig-like" evidence="3">
    <location>
        <begin position="479"/>
        <end position="553"/>
    </location>
</feature>
<feature type="domain" description="Ig-like" evidence="3">
    <location>
        <begin position="735"/>
        <end position="811"/>
    </location>
</feature>
<dbReference type="Ensembl" id="ENSPNAT00000030894.2">
    <property type="protein sequence ID" value="ENSPNAP00000036405.2"/>
    <property type="gene ID" value="ENSPNAG00000027209.2"/>
</dbReference>
<feature type="transmembrane region" description="Helical" evidence="1">
    <location>
        <begin position="820"/>
        <end position="845"/>
    </location>
</feature>
<feature type="domain" description="Ig-like" evidence="3">
    <location>
        <begin position="154"/>
        <end position="215"/>
    </location>
</feature>
<dbReference type="GeneTree" id="ENSGT01010000222294"/>
<evidence type="ECO:0000313" key="4">
    <source>
        <dbReference type="Ensembl" id="ENSPNAP00000036405.2"/>
    </source>
</evidence>
<dbReference type="Proteomes" id="UP001501920">
    <property type="component" value="Chromosome 12"/>
</dbReference>